<proteinExistence type="predicted"/>
<protein>
    <submittedName>
        <fullName evidence="2">Uncharacterized protein</fullName>
    </submittedName>
</protein>
<reference evidence="3" key="1">
    <citation type="submission" date="2019-07" db="EMBL/GenBank/DDBJ databases">
        <title>De Novo Assembly of kiwifruit Actinidia rufa.</title>
        <authorList>
            <person name="Sugita-Konishi S."/>
            <person name="Sato K."/>
            <person name="Mori E."/>
            <person name="Abe Y."/>
            <person name="Kisaki G."/>
            <person name="Hamano K."/>
            <person name="Suezawa K."/>
            <person name="Otani M."/>
            <person name="Fukuda T."/>
            <person name="Manabe T."/>
            <person name="Gomi K."/>
            <person name="Tabuchi M."/>
            <person name="Akimitsu K."/>
            <person name="Kataoka I."/>
        </authorList>
    </citation>
    <scope>NUCLEOTIDE SEQUENCE [LARGE SCALE GENOMIC DNA]</scope>
    <source>
        <strain evidence="3">cv. Fuchu</strain>
    </source>
</reference>
<accession>A0A7J0DJI6</accession>
<dbReference type="EMBL" id="BJWL01000231">
    <property type="protein sequence ID" value="GFS35517.1"/>
    <property type="molecule type" value="Genomic_DNA"/>
</dbReference>
<evidence type="ECO:0000256" key="1">
    <source>
        <dbReference type="SAM" id="MobiDB-lite"/>
    </source>
</evidence>
<feature type="compositionally biased region" description="Low complexity" evidence="1">
    <location>
        <begin position="1"/>
        <end position="15"/>
    </location>
</feature>
<comment type="caution">
    <text evidence="2">The sequence shown here is derived from an EMBL/GenBank/DDBJ whole genome shotgun (WGS) entry which is preliminary data.</text>
</comment>
<keyword evidence="3" id="KW-1185">Reference proteome</keyword>
<dbReference type="OrthoDB" id="643388at2759"/>
<gene>
    <name evidence="2" type="ORF">Acr_00g0040350</name>
</gene>
<name>A0A7J0DJI6_9ERIC</name>
<evidence type="ECO:0000313" key="3">
    <source>
        <dbReference type="Proteomes" id="UP000585474"/>
    </source>
</evidence>
<organism evidence="2 3">
    <name type="scientific">Actinidia rufa</name>
    <dbReference type="NCBI Taxonomy" id="165716"/>
    <lineage>
        <taxon>Eukaryota</taxon>
        <taxon>Viridiplantae</taxon>
        <taxon>Streptophyta</taxon>
        <taxon>Embryophyta</taxon>
        <taxon>Tracheophyta</taxon>
        <taxon>Spermatophyta</taxon>
        <taxon>Magnoliopsida</taxon>
        <taxon>eudicotyledons</taxon>
        <taxon>Gunneridae</taxon>
        <taxon>Pentapetalae</taxon>
        <taxon>asterids</taxon>
        <taxon>Ericales</taxon>
        <taxon>Actinidiaceae</taxon>
        <taxon>Actinidia</taxon>
    </lineage>
</organism>
<sequence length="176" mass="18864">MGSIRTSPRTPRTNTPNPPRPGRSVSCDDATDDYAPQPSAQEAEVVREPSHPSSAHFCDDVETQTCLAGESQAVDGNGVDDSLCNEIFDSYVILDDSGLNGVAFDGFARFTNDIPGVDNSVICGIVDLENLELDTPPDFQLATVYRATSDGTKVSPPEGLARMQFKVTRAVDLRGI</sequence>
<evidence type="ECO:0000313" key="2">
    <source>
        <dbReference type="EMBL" id="GFS35517.1"/>
    </source>
</evidence>
<dbReference type="AlphaFoldDB" id="A0A7J0DJI6"/>
<feature type="region of interest" description="Disordered" evidence="1">
    <location>
        <begin position="1"/>
        <end position="44"/>
    </location>
</feature>
<dbReference type="Proteomes" id="UP000585474">
    <property type="component" value="Unassembled WGS sequence"/>
</dbReference>